<accession>A0A8H7D4W7</accession>
<gene>
    <name evidence="2" type="ORF">MSAN_01191000</name>
</gene>
<dbReference type="EMBL" id="JACAZH010000008">
    <property type="protein sequence ID" value="KAF7361570.1"/>
    <property type="molecule type" value="Genomic_DNA"/>
</dbReference>
<evidence type="ECO:0000259" key="1">
    <source>
        <dbReference type="Pfam" id="PF00646"/>
    </source>
</evidence>
<proteinExistence type="predicted"/>
<name>A0A8H7D4W7_9AGAR</name>
<evidence type="ECO:0000313" key="2">
    <source>
        <dbReference type="EMBL" id="KAF7361570.1"/>
    </source>
</evidence>
<dbReference type="InterPro" id="IPR032675">
    <property type="entry name" value="LRR_dom_sf"/>
</dbReference>
<dbReference type="Gene3D" id="3.80.10.10">
    <property type="entry name" value="Ribonuclease Inhibitor"/>
    <property type="match status" value="1"/>
</dbReference>
<feature type="domain" description="F-box" evidence="1">
    <location>
        <begin position="18"/>
        <end position="49"/>
    </location>
</feature>
<comment type="caution">
    <text evidence="2">The sequence shown here is derived from an EMBL/GenBank/DDBJ whole genome shotgun (WGS) entry which is preliminary data.</text>
</comment>
<organism evidence="2 3">
    <name type="scientific">Mycena sanguinolenta</name>
    <dbReference type="NCBI Taxonomy" id="230812"/>
    <lineage>
        <taxon>Eukaryota</taxon>
        <taxon>Fungi</taxon>
        <taxon>Dikarya</taxon>
        <taxon>Basidiomycota</taxon>
        <taxon>Agaricomycotina</taxon>
        <taxon>Agaricomycetes</taxon>
        <taxon>Agaricomycetidae</taxon>
        <taxon>Agaricales</taxon>
        <taxon>Marasmiineae</taxon>
        <taxon>Mycenaceae</taxon>
        <taxon>Mycena</taxon>
    </lineage>
</organism>
<dbReference type="Pfam" id="PF00646">
    <property type="entry name" value="F-box"/>
    <property type="match status" value="1"/>
</dbReference>
<protein>
    <recommendedName>
        <fullName evidence="1">F-box domain-containing protein</fullName>
    </recommendedName>
</protein>
<keyword evidence="3" id="KW-1185">Reference proteome</keyword>
<reference evidence="2" key="1">
    <citation type="submission" date="2020-05" db="EMBL/GenBank/DDBJ databases">
        <title>Mycena genomes resolve the evolution of fungal bioluminescence.</title>
        <authorList>
            <person name="Tsai I.J."/>
        </authorList>
    </citation>
    <scope>NUCLEOTIDE SEQUENCE</scope>
    <source>
        <strain evidence="2">160909Yilan</strain>
    </source>
</reference>
<dbReference type="Proteomes" id="UP000623467">
    <property type="component" value="Unassembled WGS sequence"/>
</dbReference>
<dbReference type="OrthoDB" id="3040553at2759"/>
<dbReference type="InterPro" id="IPR001810">
    <property type="entry name" value="F-box_dom"/>
</dbReference>
<sequence>MVLIQRAHQESMEISQWLPNEVLLHIIEHSPKADQATLSSISKLFRGLCLPVLYRVVKIKGYHAMKSFCSGTIENPSRGDSVRSFTLDVPYSSSHIEGHSALILAALKLMPKLEHLSVSESILDTHHGHLLLEQGSFPQLISCNLWVPSDALDGFPAKPSDLGVAFLARHSTLKRVHLHSEDEMVPPQPVRISLPNLELYEGNAAFILAIDAIALKRGPTFLAFPG</sequence>
<evidence type="ECO:0000313" key="3">
    <source>
        <dbReference type="Proteomes" id="UP000623467"/>
    </source>
</evidence>
<dbReference type="AlphaFoldDB" id="A0A8H7D4W7"/>